<dbReference type="InterPro" id="IPR057683">
    <property type="entry name" value="DUF7923"/>
</dbReference>
<dbReference type="GO" id="GO:0008270">
    <property type="term" value="F:zinc ion binding"/>
    <property type="evidence" value="ECO:0007669"/>
    <property type="project" value="UniProtKB-KW"/>
</dbReference>
<keyword evidence="1" id="KW-0862">Zinc</keyword>
<feature type="region of interest" description="Disordered" evidence="3">
    <location>
        <begin position="333"/>
        <end position="404"/>
    </location>
</feature>
<reference evidence="5 6" key="1">
    <citation type="journal article" date="2019" name="Nat. Ecol. Evol.">
        <title>Megaphylogeny resolves global patterns of mushroom evolution.</title>
        <authorList>
            <person name="Varga T."/>
            <person name="Krizsan K."/>
            <person name="Foldi C."/>
            <person name="Dima B."/>
            <person name="Sanchez-Garcia M."/>
            <person name="Sanchez-Ramirez S."/>
            <person name="Szollosi G.J."/>
            <person name="Szarkandi J.G."/>
            <person name="Papp V."/>
            <person name="Albert L."/>
            <person name="Andreopoulos W."/>
            <person name="Angelini C."/>
            <person name="Antonin V."/>
            <person name="Barry K.W."/>
            <person name="Bougher N.L."/>
            <person name="Buchanan P."/>
            <person name="Buyck B."/>
            <person name="Bense V."/>
            <person name="Catcheside P."/>
            <person name="Chovatia M."/>
            <person name="Cooper J."/>
            <person name="Damon W."/>
            <person name="Desjardin D."/>
            <person name="Finy P."/>
            <person name="Geml J."/>
            <person name="Haridas S."/>
            <person name="Hughes K."/>
            <person name="Justo A."/>
            <person name="Karasinski D."/>
            <person name="Kautmanova I."/>
            <person name="Kiss B."/>
            <person name="Kocsube S."/>
            <person name="Kotiranta H."/>
            <person name="LaButti K.M."/>
            <person name="Lechner B.E."/>
            <person name="Liimatainen K."/>
            <person name="Lipzen A."/>
            <person name="Lukacs Z."/>
            <person name="Mihaltcheva S."/>
            <person name="Morgado L.N."/>
            <person name="Niskanen T."/>
            <person name="Noordeloos M.E."/>
            <person name="Ohm R.A."/>
            <person name="Ortiz-Santana B."/>
            <person name="Ovrebo C."/>
            <person name="Racz N."/>
            <person name="Riley R."/>
            <person name="Savchenko A."/>
            <person name="Shiryaev A."/>
            <person name="Soop K."/>
            <person name="Spirin V."/>
            <person name="Szebenyi C."/>
            <person name="Tomsovsky M."/>
            <person name="Tulloss R.E."/>
            <person name="Uehling J."/>
            <person name="Grigoriev I.V."/>
            <person name="Vagvolgyi C."/>
            <person name="Papp T."/>
            <person name="Martin F.M."/>
            <person name="Miettinen O."/>
            <person name="Hibbett D.S."/>
            <person name="Nagy L.G."/>
        </authorList>
    </citation>
    <scope>NUCLEOTIDE SEQUENCE [LARGE SCALE GENOMIC DNA]</scope>
    <source>
        <strain evidence="5 6">FP101781</strain>
    </source>
</reference>
<dbReference type="Gene3D" id="4.10.1000.10">
    <property type="entry name" value="Zinc finger, CCCH-type"/>
    <property type="match status" value="1"/>
</dbReference>
<dbReference type="PANTHER" id="PTHR37543:SF1">
    <property type="entry name" value="CCCH ZINC FINGER DNA BINDING PROTEIN (AFU_ORTHOLOGUE AFUA_5G12760)"/>
    <property type="match status" value="1"/>
</dbReference>
<feature type="compositionally biased region" description="Basic residues" evidence="3">
    <location>
        <begin position="506"/>
        <end position="515"/>
    </location>
</feature>
<evidence type="ECO:0000313" key="5">
    <source>
        <dbReference type="EMBL" id="TEB35594.1"/>
    </source>
</evidence>
<dbReference type="PROSITE" id="PS50103">
    <property type="entry name" value="ZF_C3H1"/>
    <property type="match status" value="1"/>
</dbReference>
<gene>
    <name evidence="5" type="ORF">FA13DRAFT_1728438</name>
</gene>
<comment type="caution">
    <text evidence="5">The sequence shown here is derived from an EMBL/GenBank/DDBJ whole genome shotgun (WGS) entry which is preliminary data.</text>
</comment>
<keyword evidence="2" id="KW-0175">Coiled coil</keyword>
<dbReference type="EMBL" id="QPFP01000007">
    <property type="protein sequence ID" value="TEB35594.1"/>
    <property type="molecule type" value="Genomic_DNA"/>
</dbReference>
<dbReference type="PANTHER" id="PTHR37543">
    <property type="entry name" value="CCCH ZINC FINGER DNA BINDING PROTEIN (AFU_ORTHOLOGUE AFUA_5G12760)"/>
    <property type="match status" value="1"/>
</dbReference>
<dbReference type="AlphaFoldDB" id="A0A4Y7TNT0"/>
<feature type="compositionally biased region" description="Polar residues" evidence="3">
    <location>
        <begin position="302"/>
        <end position="313"/>
    </location>
</feature>
<proteinExistence type="predicted"/>
<feature type="zinc finger region" description="C3H1-type" evidence="1">
    <location>
        <begin position="404"/>
        <end position="432"/>
    </location>
</feature>
<protein>
    <recommendedName>
        <fullName evidence="4">C3H1-type domain-containing protein</fullName>
    </recommendedName>
</protein>
<evidence type="ECO:0000256" key="2">
    <source>
        <dbReference type="SAM" id="Coils"/>
    </source>
</evidence>
<keyword evidence="6" id="KW-1185">Reference proteome</keyword>
<keyword evidence="1" id="KW-0479">Metal-binding</keyword>
<evidence type="ECO:0000256" key="1">
    <source>
        <dbReference type="PROSITE-ProRule" id="PRU00723"/>
    </source>
</evidence>
<dbReference type="InterPro" id="IPR000571">
    <property type="entry name" value="Znf_CCCH"/>
</dbReference>
<feature type="compositionally biased region" description="Polar residues" evidence="3">
    <location>
        <begin position="333"/>
        <end position="346"/>
    </location>
</feature>
<sequence>MTSETHHTPHLTPDAAGQPILAPQELAQYHFKGLEESLLRILNESATKQSKLIAAERDLNVYKQVYDDLQYRFKELESSKALVEKQRDELEKGSRVITLIDGDGAIFEPELIAQGQTGGHLAAEQLLDSIKRYLAEDGMHEYQLYVYIFLNKRGLSDTFNRHGLLQAKRSFDEFIIGFNQAKERFLMVDVGNAKEAADSKIKAILESEIRLPQTKKIIFGGCHDNGYVTTLRSHITEGHESKFILLPGYAEIAAGIKAFALPHIINSSLFLAEKLTNTPFNDLVTNATGEVPASAPMKAGTPSPQKGTPSPQIQEALPSFSFGFLDLEPSRSNPVGSNLSYSQASMLQGPERQRGLSSPPGLDSGASSASSEDWGDLPLRPAAVRPNLGPKGQRKPDPTLAMSKQVPPPCTKFYLTDFCKFGGECTYSHDYVLQIDQFEEIKENAKKTPCMAINSNNACIHGDNCCFGHKCPNGNTCYFLRQGKCYFKGRDMHKSEQAKEAPKTPPKARRAVIIR</sequence>
<dbReference type="Pfam" id="PF25540">
    <property type="entry name" value="DUF7923"/>
    <property type="match status" value="1"/>
</dbReference>
<feature type="region of interest" description="Disordered" evidence="3">
    <location>
        <begin position="292"/>
        <end position="313"/>
    </location>
</feature>
<dbReference type="STRING" id="71717.A0A4Y7TNT0"/>
<feature type="domain" description="C3H1-type" evidence="4">
    <location>
        <begin position="404"/>
        <end position="432"/>
    </location>
</feature>
<keyword evidence="1" id="KW-0863">Zinc-finger</keyword>
<accession>A0A4Y7TNT0</accession>
<evidence type="ECO:0000259" key="4">
    <source>
        <dbReference type="PROSITE" id="PS50103"/>
    </source>
</evidence>
<dbReference type="OrthoDB" id="2270193at2759"/>
<name>A0A4Y7TNT0_COPMI</name>
<feature type="coiled-coil region" evidence="2">
    <location>
        <begin position="66"/>
        <end position="93"/>
    </location>
</feature>
<evidence type="ECO:0000256" key="3">
    <source>
        <dbReference type="SAM" id="MobiDB-lite"/>
    </source>
</evidence>
<organism evidence="5 6">
    <name type="scientific">Coprinellus micaceus</name>
    <name type="common">Glistening ink-cap mushroom</name>
    <name type="synonym">Coprinus micaceus</name>
    <dbReference type="NCBI Taxonomy" id="71717"/>
    <lineage>
        <taxon>Eukaryota</taxon>
        <taxon>Fungi</taxon>
        <taxon>Dikarya</taxon>
        <taxon>Basidiomycota</taxon>
        <taxon>Agaricomycotina</taxon>
        <taxon>Agaricomycetes</taxon>
        <taxon>Agaricomycetidae</taxon>
        <taxon>Agaricales</taxon>
        <taxon>Agaricineae</taxon>
        <taxon>Psathyrellaceae</taxon>
        <taxon>Coprinellus</taxon>
    </lineage>
</organism>
<dbReference type="Proteomes" id="UP000298030">
    <property type="component" value="Unassembled WGS sequence"/>
</dbReference>
<evidence type="ECO:0000313" key="6">
    <source>
        <dbReference type="Proteomes" id="UP000298030"/>
    </source>
</evidence>
<feature type="region of interest" description="Disordered" evidence="3">
    <location>
        <begin position="496"/>
        <end position="515"/>
    </location>
</feature>